<comment type="function">
    <text evidence="8">Catalyzes the NADPH-dependent reduction of glutamyl-tRNA(Glu) to glutamate 1-semialdehyde (GSA).</text>
</comment>
<comment type="subunit">
    <text evidence="8">Homodimer.</text>
</comment>
<feature type="domain" description="Glutamyl-tRNA reductase N-terminal" evidence="15">
    <location>
        <begin position="9"/>
        <end position="158"/>
    </location>
</feature>
<keyword evidence="6 8" id="KW-0627">Porphyrin biosynthesis</keyword>
<evidence type="ECO:0000256" key="2">
    <source>
        <dbReference type="ARBA" id="ARBA00005916"/>
    </source>
</evidence>
<feature type="binding site" evidence="8">
    <location>
        <position position="122"/>
    </location>
    <ligand>
        <name>substrate</name>
    </ligand>
</feature>
<proteinExistence type="inferred from homology"/>
<feature type="site" description="Important for activity" evidence="8 11">
    <location>
        <position position="101"/>
    </location>
</feature>
<evidence type="ECO:0000256" key="5">
    <source>
        <dbReference type="ARBA" id="ARBA00023002"/>
    </source>
</evidence>
<dbReference type="Proteomes" id="UP000317646">
    <property type="component" value="Unassembled WGS sequence"/>
</dbReference>
<reference evidence="16 17" key="1">
    <citation type="journal article" date="2019" name="Environ. Microbiol.">
        <title>Species interactions and distinct microbial communities in high Arctic permafrost affected cryosols are associated with the CH4 and CO2 gas fluxes.</title>
        <authorList>
            <person name="Altshuler I."/>
            <person name="Hamel J."/>
            <person name="Turney S."/>
            <person name="Magnuson E."/>
            <person name="Levesque R."/>
            <person name="Greer C."/>
            <person name="Whyte L.G."/>
        </authorList>
    </citation>
    <scope>NUCLEOTIDE SEQUENCE [LARGE SCALE GENOMIC DNA]</scope>
    <source>
        <strain evidence="16 17">S9.2P</strain>
    </source>
</reference>
<dbReference type="OrthoDB" id="110209at2"/>
<comment type="similarity">
    <text evidence="2 8 12">Belongs to the glutamyl-tRNA reductase family.</text>
</comment>
<keyword evidence="5 8" id="KW-0560">Oxidoreductase</keyword>
<dbReference type="PIRSF" id="PIRSF000445">
    <property type="entry name" value="4pyrrol_synth_GluRdtase"/>
    <property type="match status" value="1"/>
</dbReference>
<dbReference type="Gene3D" id="3.30.460.30">
    <property type="entry name" value="Glutamyl-tRNA reductase, N-terminal domain"/>
    <property type="match status" value="1"/>
</dbReference>
<dbReference type="EMBL" id="RCYZ01000016">
    <property type="protein sequence ID" value="TPG58439.1"/>
    <property type="molecule type" value="Genomic_DNA"/>
</dbReference>
<dbReference type="SUPFAM" id="SSF51735">
    <property type="entry name" value="NAD(P)-binding Rossmann-fold domains"/>
    <property type="match status" value="1"/>
</dbReference>
<dbReference type="Gene3D" id="3.40.50.720">
    <property type="entry name" value="NAD(P)-binding Rossmann-like Domain"/>
    <property type="match status" value="1"/>
</dbReference>
<comment type="caution">
    <text evidence="16">The sequence shown here is derived from an EMBL/GenBank/DDBJ whole genome shotgun (WGS) entry which is preliminary data.</text>
</comment>
<gene>
    <name evidence="8 16" type="primary">hemA</name>
    <name evidence="16" type="ORF">EAH73_22310</name>
</gene>
<dbReference type="NCBIfam" id="TIGR01035">
    <property type="entry name" value="hemA"/>
    <property type="match status" value="1"/>
</dbReference>
<evidence type="ECO:0000259" key="13">
    <source>
        <dbReference type="Pfam" id="PF00745"/>
    </source>
</evidence>
<keyword evidence="4 8" id="KW-0521">NADP</keyword>
<evidence type="ECO:0000256" key="7">
    <source>
        <dbReference type="ARBA" id="ARBA00047464"/>
    </source>
</evidence>
<comment type="pathway">
    <text evidence="1 8 12">Porphyrin-containing compound metabolism; protoporphyrin-IX biosynthesis; 5-aminolevulinate from L-glutamyl-tRNA(Glu): step 1/2.</text>
</comment>
<dbReference type="RefSeq" id="WP_140469665.1">
    <property type="nucleotide sequence ID" value="NZ_RCYZ01000016.1"/>
</dbReference>
<organism evidence="16 17">
    <name type="scientific">Hymenobacter nivis</name>
    <dbReference type="NCBI Taxonomy" id="1850093"/>
    <lineage>
        <taxon>Bacteria</taxon>
        <taxon>Pseudomonadati</taxon>
        <taxon>Bacteroidota</taxon>
        <taxon>Cytophagia</taxon>
        <taxon>Cytophagales</taxon>
        <taxon>Hymenobacteraceae</taxon>
        <taxon>Hymenobacter</taxon>
    </lineage>
</organism>
<dbReference type="SUPFAM" id="SSF69075">
    <property type="entry name" value="Glutamyl tRNA-reductase dimerization domain"/>
    <property type="match status" value="1"/>
</dbReference>
<evidence type="ECO:0000256" key="1">
    <source>
        <dbReference type="ARBA" id="ARBA00005059"/>
    </source>
</evidence>
<dbReference type="InterPro" id="IPR036291">
    <property type="entry name" value="NAD(P)-bd_dom_sf"/>
</dbReference>
<dbReference type="InterPro" id="IPR036453">
    <property type="entry name" value="GluRdtase_dimer_dom_sf"/>
</dbReference>
<dbReference type="GO" id="GO:0019353">
    <property type="term" value="P:protoporphyrinogen IX biosynthetic process from glutamate"/>
    <property type="evidence" value="ECO:0007669"/>
    <property type="project" value="TreeGrafter"/>
</dbReference>
<dbReference type="SUPFAM" id="SSF69742">
    <property type="entry name" value="Glutamyl tRNA-reductase catalytic, N-terminal domain"/>
    <property type="match status" value="1"/>
</dbReference>
<comment type="catalytic activity">
    <reaction evidence="7 8 12">
        <text>(S)-4-amino-5-oxopentanoate + tRNA(Glu) + NADP(+) = L-glutamyl-tRNA(Glu) + NADPH + H(+)</text>
        <dbReference type="Rhea" id="RHEA:12344"/>
        <dbReference type="Rhea" id="RHEA-COMP:9663"/>
        <dbReference type="Rhea" id="RHEA-COMP:9680"/>
        <dbReference type="ChEBI" id="CHEBI:15378"/>
        <dbReference type="ChEBI" id="CHEBI:57501"/>
        <dbReference type="ChEBI" id="CHEBI:57783"/>
        <dbReference type="ChEBI" id="CHEBI:58349"/>
        <dbReference type="ChEBI" id="CHEBI:78442"/>
        <dbReference type="ChEBI" id="CHEBI:78520"/>
        <dbReference type="EC" id="1.2.1.70"/>
    </reaction>
</comment>
<evidence type="ECO:0000313" key="17">
    <source>
        <dbReference type="Proteomes" id="UP000317646"/>
    </source>
</evidence>
<dbReference type="InterPro" id="IPR000343">
    <property type="entry name" value="4pyrrol_synth_GluRdtase"/>
</dbReference>
<comment type="miscellaneous">
    <text evidence="8">During catalysis, the active site Cys acts as a nucleophile attacking the alpha-carbonyl group of tRNA-bound glutamate with the formation of a thioester intermediate between enzyme and glutamate, and the concomitant release of tRNA(Glu). The thioester intermediate is finally reduced by direct hydride transfer from NADPH, to form the product GSA.</text>
</comment>
<dbReference type="InterPro" id="IPR015895">
    <property type="entry name" value="4pyrrol_synth_GluRdtase_N"/>
</dbReference>
<feature type="binding site" evidence="8">
    <location>
        <begin position="116"/>
        <end position="118"/>
    </location>
    <ligand>
        <name>substrate</name>
    </ligand>
</feature>
<dbReference type="UniPathway" id="UPA00251">
    <property type="reaction ID" value="UER00316"/>
</dbReference>
<feature type="binding site" evidence="8 10">
    <location>
        <begin position="191"/>
        <end position="196"/>
    </location>
    <ligand>
        <name>NADP(+)</name>
        <dbReference type="ChEBI" id="CHEBI:58349"/>
    </ligand>
</feature>
<evidence type="ECO:0000256" key="12">
    <source>
        <dbReference type="RuleBase" id="RU000584"/>
    </source>
</evidence>
<evidence type="ECO:0000256" key="3">
    <source>
        <dbReference type="ARBA" id="ARBA00012970"/>
    </source>
</evidence>
<dbReference type="HAMAP" id="MF_00087">
    <property type="entry name" value="Glu_tRNA_reductase"/>
    <property type="match status" value="1"/>
</dbReference>
<dbReference type="InterPro" id="IPR006151">
    <property type="entry name" value="Shikm_DH/Glu-tRNA_Rdtase"/>
</dbReference>
<protein>
    <recommendedName>
        <fullName evidence="3 8">Glutamyl-tRNA reductase</fullName>
        <shortName evidence="8">GluTR</shortName>
        <ecNumber evidence="3 8">1.2.1.70</ecNumber>
    </recommendedName>
</protein>
<feature type="binding site" evidence="8">
    <location>
        <begin position="51"/>
        <end position="54"/>
    </location>
    <ligand>
        <name>substrate</name>
    </ligand>
</feature>
<dbReference type="GO" id="GO:0050661">
    <property type="term" value="F:NADP binding"/>
    <property type="evidence" value="ECO:0007669"/>
    <property type="project" value="InterPro"/>
</dbReference>
<dbReference type="Pfam" id="PF00745">
    <property type="entry name" value="GlutR_dimer"/>
    <property type="match status" value="1"/>
</dbReference>
<comment type="caution">
    <text evidence="8">Lacks conserved residue(s) required for the propagation of feature annotation.</text>
</comment>
<evidence type="ECO:0000259" key="14">
    <source>
        <dbReference type="Pfam" id="PF01488"/>
    </source>
</evidence>
<name>A0A502G936_9BACT</name>
<evidence type="ECO:0000259" key="15">
    <source>
        <dbReference type="Pfam" id="PF05201"/>
    </source>
</evidence>
<dbReference type="Pfam" id="PF01488">
    <property type="entry name" value="Shikimate_DH"/>
    <property type="match status" value="1"/>
</dbReference>
<feature type="domain" description="Quinate/shikimate 5-dehydrogenase/glutamyl-tRNA reductase" evidence="14">
    <location>
        <begin position="174"/>
        <end position="305"/>
    </location>
</feature>
<dbReference type="PANTHER" id="PTHR43013:SF1">
    <property type="entry name" value="GLUTAMYL-TRNA REDUCTASE"/>
    <property type="match status" value="1"/>
</dbReference>
<evidence type="ECO:0000256" key="4">
    <source>
        <dbReference type="ARBA" id="ARBA00022857"/>
    </source>
</evidence>
<evidence type="ECO:0000256" key="6">
    <source>
        <dbReference type="ARBA" id="ARBA00023244"/>
    </source>
</evidence>
<dbReference type="Pfam" id="PF05201">
    <property type="entry name" value="GlutR_N"/>
    <property type="match status" value="1"/>
</dbReference>
<dbReference type="EC" id="1.2.1.70" evidence="3 8"/>
<evidence type="ECO:0000256" key="9">
    <source>
        <dbReference type="PIRSR" id="PIRSR000445-1"/>
    </source>
</evidence>
<evidence type="ECO:0000313" key="16">
    <source>
        <dbReference type="EMBL" id="TPG58439.1"/>
    </source>
</evidence>
<dbReference type="InterPro" id="IPR036343">
    <property type="entry name" value="GluRdtase_N_sf"/>
</dbReference>
<dbReference type="AlphaFoldDB" id="A0A502G936"/>
<accession>A0A502G936</accession>
<feature type="domain" description="Tetrapyrrole biosynthesis glutamyl-tRNA reductase dimerisation" evidence="13">
    <location>
        <begin position="320"/>
        <end position="415"/>
    </location>
</feature>
<comment type="domain">
    <text evidence="8">Possesses an unusual extended V-shaped dimeric structure with each monomer consisting of three distinct domains arranged along a curved 'spinal' alpha-helix. The N-terminal catalytic domain specifically recognizes the glutamate moiety of the substrate. The second domain is the NADPH-binding domain, and the third C-terminal domain is responsible for dimerization.</text>
</comment>
<evidence type="ECO:0000256" key="10">
    <source>
        <dbReference type="PIRSR" id="PIRSR000445-3"/>
    </source>
</evidence>
<dbReference type="GO" id="GO:0008883">
    <property type="term" value="F:glutamyl-tRNA reductase activity"/>
    <property type="evidence" value="ECO:0007669"/>
    <property type="project" value="UniProtKB-UniRule"/>
</dbReference>
<evidence type="ECO:0000256" key="8">
    <source>
        <dbReference type="HAMAP-Rule" id="MF_00087"/>
    </source>
</evidence>
<dbReference type="PANTHER" id="PTHR43013">
    <property type="entry name" value="GLUTAMYL-TRNA REDUCTASE"/>
    <property type="match status" value="1"/>
</dbReference>
<keyword evidence="17" id="KW-1185">Reference proteome</keyword>
<dbReference type="InterPro" id="IPR015896">
    <property type="entry name" value="4pyrrol_synth_GluRdtase_dimer"/>
</dbReference>
<sequence length="421" mass="45319">MKYPFRALSLSYHKAPLAVRELLALDETACSQLLQALHHDLDLNNLLVLSTCNRTEVYYSAAANQELAIVEAIGRVAGVADVRDYRACFTAFDAAGAAAQHLFEVALGLDAQVVGDPQIGNQVKRAYQRSAAADVAGPYLHRLLHAVFAAHKRVHQETAFRDGAASTSSATLELVAELTAALDRPRVLLVGLGEMGADVARHFAKSKRFAEVTLCNRTPALAKALAAECGLPVLDFNDLAQGLRAADVVISAVAAPTPVFTQALVAGLHNLHHQFFIDLAVPRSVAAAVEAVPGILVYNIDDIQRKAAAALAGRVAAIPQVRAIIADSLADLRDRSREMQLSPTIQKLKSILEQLRQQEISRLPPLSPAEARRVDEVTKALTQKFLKLPVLQLKAACQRGEADQLAAALTELFALEELVKL</sequence>
<feature type="active site" description="Nucleophile" evidence="8 9">
    <location>
        <position position="52"/>
    </location>
</feature>
<evidence type="ECO:0000256" key="11">
    <source>
        <dbReference type="PIRSR" id="PIRSR000445-4"/>
    </source>
</evidence>